<evidence type="ECO:0000256" key="2">
    <source>
        <dbReference type="ARBA" id="ARBA00024867"/>
    </source>
</evidence>
<dbReference type="SMART" id="SM00850">
    <property type="entry name" value="LytTR"/>
    <property type="match status" value="1"/>
</dbReference>
<keyword evidence="7" id="KW-0238">DNA-binding</keyword>
<organism evidence="7 8">
    <name type="scientific">Thermaerobacter composti</name>
    <dbReference type="NCBI Taxonomy" id="554949"/>
    <lineage>
        <taxon>Bacteria</taxon>
        <taxon>Bacillati</taxon>
        <taxon>Bacillota</taxon>
        <taxon>Clostridia</taxon>
        <taxon>Eubacteriales</taxon>
        <taxon>Clostridiales Family XVII. Incertae Sedis</taxon>
        <taxon>Thermaerobacter</taxon>
    </lineage>
</organism>
<keyword evidence="8" id="KW-1185">Reference proteome</keyword>
<proteinExistence type="predicted"/>
<feature type="modified residue" description="4-aspartylphosphate" evidence="3">
    <location>
        <position position="126"/>
    </location>
</feature>
<dbReference type="Pfam" id="PF04397">
    <property type="entry name" value="LytTR"/>
    <property type="match status" value="1"/>
</dbReference>
<feature type="domain" description="HTH LytTR-type" evidence="6">
    <location>
        <begin position="258"/>
        <end position="364"/>
    </location>
</feature>
<evidence type="ECO:0000259" key="6">
    <source>
        <dbReference type="PROSITE" id="PS50930"/>
    </source>
</evidence>
<comment type="function">
    <text evidence="2">May play the central regulatory role in sporulation. It may be an element of the effector pathway responsible for the activation of sporulation genes in response to nutritional stress. Spo0A may act in concert with spo0H (a sigma factor) to control the expression of some genes that are critical to the sporulation process.</text>
</comment>
<dbReference type="Gene3D" id="2.40.50.1020">
    <property type="entry name" value="LytTr DNA-binding domain"/>
    <property type="match status" value="1"/>
</dbReference>
<dbReference type="RefSeq" id="WP_243123640.1">
    <property type="nucleotide sequence ID" value="NZ_CP132508.1"/>
</dbReference>
<dbReference type="EMBL" id="CP132508">
    <property type="protein sequence ID" value="WPD18892.1"/>
    <property type="molecule type" value="Genomic_DNA"/>
</dbReference>
<dbReference type="InterPro" id="IPR001789">
    <property type="entry name" value="Sig_transdc_resp-reg_receiver"/>
</dbReference>
<evidence type="ECO:0000256" key="3">
    <source>
        <dbReference type="PROSITE-ProRule" id="PRU00169"/>
    </source>
</evidence>
<dbReference type="Gene3D" id="3.40.50.2300">
    <property type="match status" value="1"/>
</dbReference>
<gene>
    <name evidence="7" type="ORF">Q5761_11105</name>
</gene>
<dbReference type="InterPro" id="IPR007492">
    <property type="entry name" value="LytTR_DNA-bd_dom"/>
</dbReference>
<sequence length="367" mass="38830">MTGSLREREREGHGGDPGTPAGPGGSPSRRGAGAEPTSGSPGAVDAGPETRAGGGGGGEPSWDGEGDPALGRPIRVLIVDDEYPARAELRYRLSREPGVEITGEAATAREALRLIEALEYDVVFLDIAMPGLSGLELAERLKQRPSAPYVVFTTAYDEYAVKAFEARALDYLLKPYSDERLREALSRVRERLAMAGGGGAAPGTNAAAAGSGNAAPAASGGVAAPPAATSAAGPAGGDRAGTGIAGGGRTRPRPRWVMGVRDEAAVPIPVEEVVYAEADDDQVFVYTASQRYPTRHTLRELEELLPPDRFFRCHRGYIVNLRKVREISPFFNGTYNLTVIHAGQPVTIPVARSRVPELKRHFWPDAG</sequence>
<feature type="compositionally biased region" description="Basic and acidic residues" evidence="4">
    <location>
        <begin position="1"/>
        <end position="14"/>
    </location>
</feature>
<evidence type="ECO:0000313" key="8">
    <source>
        <dbReference type="Proteomes" id="UP001304683"/>
    </source>
</evidence>
<feature type="compositionally biased region" description="Gly residues" evidence="4">
    <location>
        <begin position="234"/>
        <end position="249"/>
    </location>
</feature>
<name>A0ABZ0QQT8_9FIRM</name>
<feature type="compositionally biased region" description="Gly residues" evidence="4">
    <location>
        <begin position="15"/>
        <end position="25"/>
    </location>
</feature>
<reference evidence="7 8" key="1">
    <citation type="submission" date="2023-08" db="EMBL/GenBank/DDBJ databases">
        <title>Genome sequence of Thermaerobacter compostii strain Ins1, a spore-forming filamentous bacterium isolated from a deep geothermal reservoir.</title>
        <authorList>
            <person name="Bregnard D."/>
            <person name="Gonzalez D."/>
            <person name="Junier P."/>
        </authorList>
    </citation>
    <scope>NUCLEOTIDE SEQUENCE [LARGE SCALE GENOMIC DNA]</scope>
    <source>
        <strain evidence="7 8">Ins1</strain>
    </source>
</reference>
<evidence type="ECO:0000256" key="4">
    <source>
        <dbReference type="SAM" id="MobiDB-lite"/>
    </source>
</evidence>
<dbReference type="PANTHER" id="PTHR37299:SF1">
    <property type="entry name" value="STAGE 0 SPORULATION PROTEIN A HOMOLOG"/>
    <property type="match status" value="1"/>
</dbReference>
<dbReference type="InterPro" id="IPR046947">
    <property type="entry name" value="LytR-like"/>
</dbReference>
<keyword evidence="3" id="KW-0597">Phosphoprotein</keyword>
<dbReference type="PANTHER" id="PTHR37299">
    <property type="entry name" value="TRANSCRIPTIONAL REGULATOR-RELATED"/>
    <property type="match status" value="1"/>
</dbReference>
<dbReference type="InterPro" id="IPR011006">
    <property type="entry name" value="CheY-like_superfamily"/>
</dbReference>
<dbReference type="Pfam" id="PF00072">
    <property type="entry name" value="Response_reg"/>
    <property type="match status" value="1"/>
</dbReference>
<feature type="compositionally biased region" description="Low complexity" evidence="4">
    <location>
        <begin position="202"/>
        <end position="233"/>
    </location>
</feature>
<feature type="domain" description="Response regulatory" evidence="5">
    <location>
        <begin position="75"/>
        <end position="189"/>
    </location>
</feature>
<dbReference type="Proteomes" id="UP001304683">
    <property type="component" value="Chromosome"/>
</dbReference>
<dbReference type="CDD" id="cd17532">
    <property type="entry name" value="REC_LytTR_AlgR-like"/>
    <property type="match status" value="1"/>
</dbReference>
<evidence type="ECO:0000259" key="5">
    <source>
        <dbReference type="PROSITE" id="PS50110"/>
    </source>
</evidence>
<accession>A0ABZ0QQT8</accession>
<dbReference type="SMART" id="SM00448">
    <property type="entry name" value="REC"/>
    <property type="match status" value="1"/>
</dbReference>
<protein>
    <recommendedName>
        <fullName evidence="1">Stage 0 sporulation protein A homolog</fullName>
    </recommendedName>
</protein>
<dbReference type="PROSITE" id="PS50110">
    <property type="entry name" value="RESPONSE_REGULATORY"/>
    <property type="match status" value="1"/>
</dbReference>
<evidence type="ECO:0000313" key="7">
    <source>
        <dbReference type="EMBL" id="WPD18892.1"/>
    </source>
</evidence>
<dbReference type="GO" id="GO:0003677">
    <property type="term" value="F:DNA binding"/>
    <property type="evidence" value="ECO:0007669"/>
    <property type="project" value="UniProtKB-KW"/>
</dbReference>
<feature type="region of interest" description="Disordered" evidence="4">
    <location>
        <begin position="196"/>
        <end position="254"/>
    </location>
</feature>
<dbReference type="SUPFAM" id="SSF52172">
    <property type="entry name" value="CheY-like"/>
    <property type="match status" value="1"/>
</dbReference>
<evidence type="ECO:0000256" key="1">
    <source>
        <dbReference type="ARBA" id="ARBA00018672"/>
    </source>
</evidence>
<dbReference type="PROSITE" id="PS50930">
    <property type="entry name" value="HTH_LYTTR"/>
    <property type="match status" value="1"/>
</dbReference>
<feature type="region of interest" description="Disordered" evidence="4">
    <location>
        <begin position="1"/>
        <end position="69"/>
    </location>
</feature>